<dbReference type="HOGENOM" id="CLU_3133054_0_0_9"/>
<name>C0Z4H6_BREBN</name>
<evidence type="ECO:0000313" key="2">
    <source>
        <dbReference type="Proteomes" id="UP000001877"/>
    </source>
</evidence>
<dbReference type="AlphaFoldDB" id="C0Z4H6"/>
<gene>
    <name evidence="1" type="ordered locus">BBR47_07260</name>
</gene>
<keyword evidence="2" id="KW-1185">Reference proteome</keyword>
<dbReference type="EMBL" id="AP008955">
    <property type="protein sequence ID" value="BAH41703.1"/>
    <property type="molecule type" value="Genomic_DNA"/>
</dbReference>
<accession>C0Z4H6</accession>
<evidence type="ECO:0000313" key="1">
    <source>
        <dbReference type="EMBL" id="BAH41703.1"/>
    </source>
</evidence>
<organism evidence="1 2">
    <name type="scientific">Brevibacillus brevis (strain 47 / JCM 6285 / NBRC 100599)</name>
    <dbReference type="NCBI Taxonomy" id="358681"/>
    <lineage>
        <taxon>Bacteria</taxon>
        <taxon>Bacillati</taxon>
        <taxon>Bacillota</taxon>
        <taxon>Bacilli</taxon>
        <taxon>Bacillales</taxon>
        <taxon>Paenibacillaceae</taxon>
        <taxon>Brevibacillus</taxon>
    </lineage>
</organism>
<sequence>MNYPARNFKKGTIVVGLTKCQNKKHPDYYFHQGTKGTYFSVKGICQYVI</sequence>
<dbReference type="KEGG" id="bbe:BBR47_07260"/>
<protein>
    <submittedName>
        <fullName evidence="1">Uncharacterized protein</fullName>
    </submittedName>
</protein>
<reference evidence="1 2" key="1">
    <citation type="submission" date="2005-03" db="EMBL/GenBank/DDBJ databases">
        <title>Brevibacillus brevis strain 47, complete genome.</title>
        <authorList>
            <person name="Hosoyama A."/>
            <person name="Yamada R."/>
            <person name="Hongo Y."/>
            <person name="Terui Y."/>
            <person name="Ankai A."/>
            <person name="Masuyama W."/>
            <person name="Sekiguchi M."/>
            <person name="Takeda T."/>
            <person name="Asano K."/>
            <person name="Ohji S."/>
            <person name="Ichikawa N."/>
            <person name="Narita S."/>
            <person name="Aoki N."/>
            <person name="Miura H."/>
            <person name="Matsushita S."/>
            <person name="Sekigawa T."/>
            <person name="Yamagata H."/>
            <person name="Yoshikawa H."/>
            <person name="Udaka S."/>
            <person name="Tanikawa S."/>
            <person name="Fujita N."/>
        </authorList>
    </citation>
    <scope>NUCLEOTIDE SEQUENCE [LARGE SCALE GENOMIC DNA]</scope>
    <source>
        <strain evidence="2">47 / JCM 6285 / NBRC 100599</strain>
    </source>
</reference>
<dbReference type="Proteomes" id="UP000001877">
    <property type="component" value="Chromosome"/>
</dbReference>
<proteinExistence type="predicted"/>